<evidence type="ECO:0000313" key="3">
    <source>
        <dbReference type="EMBL" id="CAK0867035.1"/>
    </source>
</evidence>
<evidence type="ECO:0000256" key="1">
    <source>
        <dbReference type="SAM" id="Coils"/>
    </source>
</evidence>
<feature type="coiled-coil region" evidence="1">
    <location>
        <begin position="342"/>
        <end position="369"/>
    </location>
</feature>
<gene>
    <name evidence="3" type="ORF">PCOR1329_LOCUS54062</name>
</gene>
<feature type="compositionally biased region" description="Low complexity" evidence="2">
    <location>
        <begin position="830"/>
        <end position="840"/>
    </location>
</feature>
<evidence type="ECO:0000256" key="2">
    <source>
        <dbReference type="SAM" id="MobiDB-lite"/>
    </source>
</evidence>
<protein>
    <submittedName>
        <fullName evidence="3">Uncharacterized protein</fullName>
    </submittedName>
</protein>
<feature type="non-terminal residue" evidence="3">
    <location>
        <position position="840"/>
    </location>
</feature>
<comment type="caution">
    <text evidence="3">The sequence shown here is derived from an EMBL/GenBank/DDBJ whole genome shotgun (WGS) entry which is preliminary data.</text>
</comment>
<keyword evidence="4" id="KW-1185">Reference proteome</keyword>
<feature type="region of interest" description="Disordered" evidence="2">
    <location>
        <begin position="255"/>
        <end position="297"/>
    </location>
</feature>
<feature type="coiled-coil region" evidence="1">
    <location>
        <begin position="728"/>
        <end position="780"/>
    </location>
</feature>
<feature type="region of interest" description="Disordered" evidence="2">
    <location>
        <begin position="86"/>
        <end position="160"/>
    </location>
</feature>
<name>A0ABN9V516_9DINO</name>
<dbReference type="Proteomes" id="UP001189429">
    <property type="component" value="Unassembled WGS sequence"/>
</dbReference>
<proteinExistence type="predicted"/>
<feature type="compositionally biased region" description="Low complexity" evidence="2">
    <location>
        <begin position="410"/>
        <end position="438"/>
    </location>
</feature>
<sequence length="840" mass="90144">MPRAPGVLLATLLGQLPPRSGGLSLRNETSAGDCLDAVPGDSCHRFVTWALGQGLEKHPDWFPTFQRSDSEEQNFRQMQDIFHGKNKAGCQKPCSTEPRRAPPPAPEAEEEEAPGPQAPEAPRAEAPVARAAPGGPAGPALAQARPQAQPEAPAPAASPRAGLVGSLEAELQVLKAMKDSPSLERLRAEKRQLVRNLQAADTVEAELGARHLERLQKIGKLQADLEALKPLDTTLALETLRAEKRMRIHILKSADKADTEQTQRDVQRLQDPAEAAKEPPAAARAQRHPREGEEAPSRADLIFKLQDELQAMGQIQSSPALETLLAEKRTLIHNLEAAGRAEAELQARQQQALQKANRLEADLKALDAMDGTPATEALRSEKRSLLHDLQAANRSDTEQTLRELQRLQDPAAAAEAAAPAAPAAAAAPEPEPEPAAAAGRKPWWSARRREEEAKPEAPAPAAPAAAAPGPGGCSDAVPGDRCHQFVTWALEKGVEQHPDWFPSFQRSDSDVQKFRQIQEALHSKGKAPLGAGLATGVLDRPEPVAVVSGPMRVKDLLEMLFGMCKPRLFRRGTTEEASREGGLHKTQAQGLQVGAAGTLELLAQPRRTTRTELEALCRSGAVEGAPAACSAPPCPRGRAAGGRAAERRFEGERVETAGQCADAVPGDSCHNLVKWAFETGLEQHPDWFPGFERSGSEEHDFKVVQGILHSRNKAGCGQPCFTERFSRIQRLEAEVKTMSEAASAEKRQLIQTLRAVDKLEAELRARRLENQQELVKLQANLKAPCADDSPTPGARGDGRLPRPAGPAQREARADPEPAGSRPCGGRDQVAGAPAPAGLGG</sequence>
<feature type="region of interest" description="Disordered" evidence="2">
    <location>
        <begin position="409"/>
        <end position="475"/>
    </location>
</feature>
<feature type="region of interest" description="Disordered" evidence="2">
    <location>
        <begin position="781"/>
        <end position="840"/>
    </location>
</feature>
<evidence type="ECO:0000313" key="4">
    <source>
        <dbReference type="Proteomes" id="UP001189429"/>
    </source>
</evidence>
<feature type="compositionally biased region" description="Basic and acidic residues" evidence="2">
    <location>
        <begin position="288"/>
        <end position="297"/>
    </location>
</feature>
<organism evidence="3 4">
    <name type="scientific">Prorocentrum cordatum</name>
    <dbReference type="NCBI Taxonomy" id="2364126"/>
    <lineage>
        <taxon>Eukaryota</taxon>
        <taxon>Sar</taxon>
        <taxon>Alveolata</taxon>
        <taxon>Dinophyceae</taxon>
        <taxon>Prorocentrales</taxon>
        <taxon>Prorocentraceae</taxon>
        <taxon>Prorocentrum</taxon>
    </lineage>
</organism>
<accession>A0ABN9V516</accession>
<dbReference type="EMBL" id="CAUYUJ010016603">
    <property type="protein sequence ID" value="CAK0867035.1"/>
    <property type="molecule type" value="Genomic_DNA"/>
</dbReference>
<feature type="compositionally biased region" description="Low complexity" evidence="2">
    <location>
        <begin position="114"/>
        <end position="160"/>
    </location>
</feature>
<keyword evidence="1" id="KW-0175">Coiled coil</keyword>
<feature type="compositionally biased region" description="Basic and acidic residues" evidence="2">
    <location>
        <begin position="255"/>
        <end position="268"/>
    </location>
</feature>
<reference evidence="3" key="1">
    <citation type="submission" date="2023-10" db="EMBL/GenBank/DDBJ databases">
        <authorList>
            <person name="Chen Y."/>
            <person name="Shah S."/>
            <person name="Dougan E. K."/>
            <person name="Thang M."/>
            <person name="Chan C."/>
        </authorList>
    </citation>
    <scope>NUCLEOTIDE SEQUENCE [LARGE SCALE GENOMIC DNA]</scope>
</reference>